<gene>
    <name evidence="2" type="ORF">PMO31116_03349</name>
</gene>
<keyword evidence="3" id="KW-1185">Reference proteome</keyword>
<accession>A0A5E4WM23</accession>
<feature type="compositionally biased region" description="Low complexity" evidence="1">
    <location>
        <begin position="41"/>
        <end position="56"/>
    </location>
</feature>
<evidence type="ECO:0000313" key="2">
    <source>
        <dbReference type="EMBL" id="VVE25892.1"/>
    </source>
</evidence>
<dbReference type="EMBL" id="CABPSD010000010">
    <property type="protein sequence ID" value="VVE25892.1"/>
    <property type="molecule type" value="Genomic_DNA"/>
</dbReference>
<protein>
    <submittedName>
        <fullName evidence="2">Uncharacterized protein</fullName>
    </submittedName>
</protein>
<organism evidence="2 3">
    <name type="scientific">Pandoraea morbifera</name>
    <dbReference type="NCBI Taxonomy" id="2508300"/>
    <lineage>
        <taxon>Bacteria</taxon>
        <taxon>Pseudomonadati</taxon>
        <taxon>Pseudomonadota</taxon>
        <taxon>Betaproteobacteria</taxon>
        <taxon>Burkholderiales</taxon>
        <taxon>Burkholderiaceae</taxon>
        <taxon>Pandoraea</taxon>
    </lineage>
</organism>
<feature type="region of interest" description="Disordered" evidence="1">
    <location>
        <begin position="103"/>
        <end position="134"/>
    </location>
</feature>
<dbReference type="Proteomes" id="UP000368474">
    <property type="component" value="Unassembled WGS sequence"/>
</dbReference>
<dbReference type="AlphaFoldDB" id="A0A5E4WM23"/>
<feature type="region of interest" description="Disordered" evidence="1">
    <location>
        <begin position="180"/>
        <end position="212"/>
    </location>
</feature>
<feature type="region of interest" description="Disordered" evidence="1">
    <location>
        <begin position="22"/>
        <end position="80"/>
    </location>
</feature>
<evidence type="ECO:0000256" key="1">
    <source>
        <dbReference type="SAM" id="MobiDB-lite"/>
    </source>
</evidence>
<evidence type="ECO:0000313" key="3">
    <source>
        <dbReference type="Proteomes" id="UP000368474"/>
    </source>
</evidence>
<sequence>MPTASRAAHVGIVSCRGAAVPRATRSLSRGRNSRAPIDGQSWSRSVSSRSGDARAALNPLAKRRRAAGRSRGMTDRSVAASGMGGGLWAVDIACMLDTGHGVRPERAEGDTRIPRGRNDGTARGAGHVRRTAMPRASHCRQAAVGGCAVVSEIANYVPYDVPTWPDSSNCRPAMRPVVARSCRRDGPGDSDGGVGNALGSKSLQAGGANSSG</sequence>
<feature type="compositionally biased region" description="Polar residues" evidence="1">
    <location>
        <begin position="199"/>
        <end position="212"/>
    </location>
</feature>
<feature type="compositionally biased region" description="Basic and acidic residues" evidence="1">
    <location>
        <begin position="103"/>
        <end position="120"/>
    </location>
</feature>
<reference evidence="2 3" key="1">
    <citation type="submission" date="2019-08" db="EMBL/GenBank/DDBJ databases">
        <authorList>
            <person name="Peeters C."/>
        </authorList>
    </citation>
    <scope>NUCLEOTIDE SEQUENCE [LARGE SCALE GENOMIC DNA]</scope>
    <source>
        <strain evidence="2 3">LMG 31116</strain>
    </source>
</reference>
<proteinExistence type="predicted"/>
<name>A0A5E4WM23_9BURK</name>